<sequence length="421" mass="50241">MTKRDIFDLFKMGLQRDSIFELDKISYCYHGRITELQFLERLYNLNDMESLDFRYNNAKEDIIQHTINNDDYLSYWVFEDERFMLENGDDERFLNFLCEIFHPEVRLEKGCWKEFFNEINKLLKNDGYELYSLRKISNRDVFTWQIADSCENKLFIPYSQRNKGVIKNQISIRRTARNQIYRLLEKFNMTYYETSETGFNYTMSLSEIVFDEIKQFYIPKSYNDAEQYVETDSLENFVCFGSPLNVIDAIELFANNLKDNNFEIQINQILNLNELPIHLGNGRIISSLDSQITLQTSEFIQEVGLKELLQEAAGFYETGKVKIGVEKLWDALERLKTYYSPTLDKKKSIEKIIEDMSKGKKEFKDMYELEFKQLTKIGNDFRIRHHETTKINIDSEIDYDYFYKRCMSLISTATQSLKYKI</sequence>
<comment type="caution">
    <text evidence="2">The sequence shown here is derived from an EMBL/GenBank/DDBJ whole genome shotgun (WGS) entry which is preliminary data.</text>
</comment>
<feature type="domain" description="AbiJ-NTD3" evidence="1">
    <location>
        <begin position="2"/>
        <end position="148"/>
    </location>
</feature>
<dbReference type="EMBL" id="JASBAM010000002">
    <property type="protein sequence ID" value="MDT0114032.1"/>
    <property type="molecule type" value="Genomic_DNA"/>
</dbReference>
<keyword evidence="3" id="KW-1185">Reference proteome</keyword>
<reference evidence="2 3" key="1">
    <citation type="submission" date="2023-05" db="EMBL/GenBank/DDBJ databases">
        <title>A Combination of Whole Genome Sequencing and Metagenomics Reveals Diversity of Listeria spp. in Soil Collected from the Nantahala National Forest.</title>
        <authorList>
            <person name="Wang J."/>
            <person name="Schamp C.N."/>
            <person name="Hudson L.K."/>
            <person name="Chaggar H.K."/>
            <person name="Bryan D.W."/>
            <person name="Radosevich M."/>
            <person name="Denes T.G."/>
        </authorList>
    </citation>
    <scope>NUCLEOTIDE SEQUENCE [LARGE SCALE GENOMIC DNA]</scope>
    <source>
        <strain evidence="2 3">UTK S2-0002</strain>
    </source>
</reference>
<proteinExistence type="predicted"/>
<evidence type="ECO:0000313" key="2">
    <source>
        <dbReference type="EMBL" id="MDT0114032.1"/>
    </source>
</evidence>
<dbReference type="Proteomes" id="UP001252688">
    <property type="component" value="Unassembled WGS sequence"/>
</dbReference>
<organism evidence="2 3">
    <name type="scientific">Listeria cossartiae subsp. cayugensis</name>
    <dbReference type="NCBI Taxonomy" id="2713505"/>
    <lineage>
        <taxon>Bacteria</taxon>
        <taxon>Bacillati</taxon>
        <taxon>Bacillota</taxon>
        <taxon>Bacilli</taxon>
        <taxon>Bacillales</taxon>
        <taxon>Listeriaceae</taxon>
        <taxon>Listeria</taxon>
        <taxon>Listeria cossartiae</taxon>
    </lineage>
</organism>
<dbReference type="InterPro" id="IPR041427">
    <property type="entry name" value="AbiJ-NTD3"/>
</dbReference>
<accession>A0ABU2IMX4</accession>
<gene>
    <name evidence="2" type="ORF">QJV37_07760</name>
</gene>
<evidence type="ECO:0000313" key="3">
    <source>
        <dbReference type="Proteomes" id="UP001252688"/>
    </source>
</evidence>
<name>A0ABU2IMX4_9LIST</name>
<dbReference type="Pfam" id="PF18860">
    <property type="entry name" value="AbiJ_NTD3"/>
    <property type="match status" value="1"/>
</dbReference>
<protein>
    <recommendedName>
        <fullName evidence="1">AbiJ-NTD3 domain-containing protein</fullName>
    </recommendedName>
</protein>
<evidence type="ECO:0000259" key="1">
    <source>
        <dbReference type="Pfam" id="PF18860"/>
    </source>
</evidence>